<dbReference type="OrthoDB" id="6086925at2759"/>
<sequence>MKKLPMLHQFTCDGVEMIVGTTLSLYIRGITAGANAFQKGGGGNFLCMPNNPIYATTEDAPNNDRAKLRATGLFGNLFPPFQPLYDSREDITCAVCRAPRRSTVLMVPGRNLCPTEAWTLEYQGYLAAPRITLERAEFICVDNSPEGYPGTAGHRPGHSELHPVESECEGLPCEPYVANHELTCAVCTI</sequence>
<organism evidence="1 2">
    <name type="scientific">Holothuria leucospilota</name>
    <name type="common">Black long sea cucumber</name>
    <name type="synonym">Mertensiothuria leucospilota</name>
    <dbReference type="NCBI Taxonomy" id="206669"/>
    <lineage>
        <taxon>Eukaryota</taxon>
        <taxon>Metazoa</taxon>
        <taxon>Echinodermata</taxon>
        <taxon>Eleutherozoa</taxon>
        <taxon>Echinozoa</taxon>
        <taxon>Holothuroidea</taxon>
        <taxon>Aspidochirotacea</taxon>
        <taxon>Aspidochirotida</taxon>
        <taxon>Holothuriidae</taxon>
        <taxon>Holothuria</taxon>
    </lineage>
</organism>
<accession>A0A9Q1H547</accession>
<keyword evidence="2" id="KW-1185">Reference proteome</keyword>
<gene>
    <name evidence="1" type="ORF">HOLleu_23955</name>
</gene>
<comment type="caution">
    <text evidence="1">The sequence shown here is derived from an EMBL/GenBank/DDBJ whole genome shotgun (WGS) entry which is preliminary data.</text>
</comment>
<evidence type="ECO:0000313" key="2">
    <source>
        <dbReference type="Proteomes" id="UP001152320"/>
    </source>
</evidence>
<dbReference type="GO" id="GO:0005615">
    <property type="term" value="C:extracellular space"/>
    <property type="evidence" value="ECO:0007669"/>
    <property type="project" value="TreeGrafter"/>
</dbReference>
<protein>
    <submittedName>
        <fullName evidence="1">Uncharacterized protein</fullName>
    </submittedName>
</protein>
<dbReference type="PANTHER" id="PTHR24024:SF18">
    <property type="entry name" value="SHORT-CHAIN COLLAGEN C4-LIKE"/>
    <property type="match status" value="1"/>
</dbReference>
<dbReference type="PANTHER" id="PTHR24024">
    <property type="entry name" value="PULMONARY SURFACTANT-ASSOCIATED PROTEIN A"/>
    <property type="match status" value="1"/>
</dbReference>
<reference evidence="1" key="1">
    <citation type="submission" date="2021-10" db="EMBL/GenBank/DDBJ databases">
        <title>Tropical sea cucumber genome reveals ecological adaptation and Cuvierian tubules defense mechanism.</title>
        <authorList>
            <person name="Chen T."/>
        </authorList>
    </citation>
    <scope>NUCLEOTIDE SEQUENCE</scope>
    <source>
        <strain evidence="1">Nanhai2018</strain>
        <tissue evidence="1">Muscle</tissue>
    </source>
</reference>
<dbReference type="EMBL" id="JAIZAY010000011">
    <property type="protein sequence ID" value="KAJ8033644.1"/>
    <property type="molecule type" value="Genomic_DNA"/>
</dbReference>
<dbReference type="AlphaFoldDB" id="A0A9Q1H547"/>
<dbReference type="InterPro" id="IPR051077">
    <property type="entry name" value="Ca-dependent_lectin"/>
</dbReference>
<evidence type="ECO:0000313" key="1">
    <source>
        <dbReference type="EMBL" id="KAJ8033644.1"/>
    </source>
</evidence>
<name>A0A9Q1H547_HOLLE</name>
<proteinExistence type="predicted"/>
<dbReference type="Proteomes" id="UP001152320">
    <property type="component" value="Chromosome 11"/>
</dbReference>